<dbReference type="Pfam" id="PF00160">
    <property type="entry name" value="Pro_isomerase"/>
    <property type="match status" value="1"/>
</dbReference>
<sequence length="661" mass="70465">MTQFPFSAQPKTLFYSACIAASLLSGCASSNAPQTPTATAAVNQFDDARHRLIATAQDERNTTALLPYLTHPEARYRQAAALALASVQDKTATLGLQPLLNDADPAVQRAAAYALGQTGDSSAVVALAARVAATPTSGQRYFYEALGRCATLTSLRQLVRAGASSADTAALAGQAWGLLRAGIRGVTSEAAVSRAVALLDQRNPLAARRGAAFTLARTPRLDLTLYQAALTTATTDPDAITRAAATTALGKVKNPAIAPALVALARRDPDYRVRVSALRAMNATMYGPVKEAAWEATTDPSAQVALTAAEFFLAHASGEQGILFLEKANKLSNWRVRATLLAAALKVGGTERGAIRNAIEQRYTAASDPYEKGYLLKALSEDPAAYEFVQKATFAAGQPLVVGSYGIEALVAIRRLPDFPVAQHAAFALTMRRAMASGDVTLMSTAAEALRDPKLDLRRLLPDLSFITTARDKLVLPRDLEAWQALQQTLDYLNNKPATPTPVAKAASHPINWAVVGTIPAGQRVLLTTTKGDITMQLHVNDAPGSVASFVELVRQGFYNNKTFHRVVPNFVAQGGCPRGDGSGSTDYNLRSEFGDLRYGEGAVGLASAGKDTESCQWFITHAPTPHLDGRYTIFAQVIQGMNVAHRLDIGDKIVRVELVR</sequence>
<feature type="chain" id="PRO_5037805817" description="peptidylprolyl isomerase" evidence="4">
    <location>
        <begin position="31"/>
        <end position="661"/>
    </location>
</feature>
<keyword evidence="3 6" id="KW-0413">Isomerase</keyword>
<dbReference type="InterPro" id="IPR029000">
    <property type="entry name" value="Cyclophilin-like_dom_sf"/>
</dbReference>
<evidence type="ECO:0000313" key="6">
    <source>
        <dbReference type="EMBL" id="MBO0357395.1"/>
    </source>
</evidence>
<gene>
    <name evidence="6" type="ORF">J0X19_05515</name>
</gene>
<evidence type="ECO:0000256" key="3">
    <source>
        <dbReference type="ARBA" id="ARBA00023235"/>
    </source>
</evidence>
<dbReference type="Gene3D" id="1.25.10.10">
    <property type="entry name" value="Leucine-rich Repeat Variant"/>
    <property type="match status" value="2"/>
</dbReference>
<dbReference type="CDD" id="cd00317">
    <property type="entry name" value="cyclophilin"/>
    <property type="match status" value="1"/>
</dbReference>
<protein>
    <recommendedName>
        <fullName evidence="1">peptidylprolyl isomerase</fullName>
        <ecNumber evidence="1">5.2.1.8</ecNumber>
    </recommendedName>
</protein>
<comment type="caution">
    <text evidence="6">The sequence shown here is derived from an EMBL/GenBank/DDBJ whole genome shotgun (WGS) entry which is preliminary data.</text>
</comment>
<dbReference type="SMART" id="SM00567">
    <property type="entry name" value="EZ_HEAT"/>
    <property type="match status" value="3"/>
</dbReference>
<dbReference type="PANTHER" id="PTHR45625">
    <property type="entry name" value="PEPTIDYL-PROLYL CIS-TRANS ISOMERASE-RELATED"/>
    <property type="match status" value="1"/>
</dbReference>
<dbReference type="InterPro" id="IPR004155">
    <property type="entry name" value="PBS_lyase_HEAT"/>
</dbReference>
<evidence type="ECO:0000256" key="2">
    <source>
        <dbReference type="ARBA" id="ARBA00023110"/>
    </source>
</evidence>
<dbReference type="InterPro" id="IPR011989">
    <property type="entry name" value="ARM-like"/>
</dbReference>
<reference evidence="6" key="1">
    <citation type="submission" date="2021-03" db="EMBL/GenBank/DDBJ databases">
        <authorList>
            <person name="Kim M.K."/>
        </authorList>
    </citation>
    <scope>NUCLEOTIDE SEQUENCE</scope>
    <source>
        <strain evidence="6">BT186</strain>
    </source>
</reference>
<evidence type="ECO:0000259" key="5">
    <source>
        <dbReference type="PROSITE" id="PS50072"/>
    </source>
</evidence>
<dbReference type="Pfam" id="PF13646">
    <property type="entry name" value="HEAT_2"/>
    <property type="match status" value="2"/>
</dbReference>
<organism evidence="6 7">
    <name type="scientific">Hymenobacter telluris</name>
    <dbReference type="NCBI Taxonomy" id="2816474"/>
    <lineage>
        <taxon>Bacteria</taxon>
        <taxon>Pseudomonadati</taxon>
        <taxon>Bacteroidota</taxon>
        <taxon>Cytophagia</taxon>
        <taxon>Cytophagales</taxon>
        <taxon>Hymenobacteraceae</taxon>
        <taxon>Hymenobacter</taxon>
    </lineage>
</organism>
<evidence type="ECO:0000256" key="1">
    <source>
        <dbReference type="ARBA" id="ARBA00013194"/>
    </source>
</evidence>
<dbReference type="RefSeq" id="WP_206982287.1">
    <property type="nucleotide sequence ID" value="NZ_JAFLQZ010000003.1"/>
</dbReference>
<dbReference type="SUPFAM" id="SSF50891">
    <property type="entry name" value="Cyclophilin-like"/>
    <property type="match status" value="1"/>
</dbReference>
<dbReference type="PANTHER" id="PTHR45625:SF4">
    <property type="entry name" value="PEPTIDYLPROLYL ISOMERASE DOMAIN AND WD REPEAT-CONTAINING PROTEIN 1"/>
    <property type="match status" value="1"/>
</dbReference>
<dbReference type="PROSITE" id="PS50072">
    <property type="entry name" value="CSA_PPIASE_2"/>
    <property type="match status" value="1"/>
</dbReference>
<dbReference type="AlphaFoldDB" id="A0A939EVH2"/>
<dbReference type="EC" id="5.2.1.8" evidence="1"/>
<keyword evidence="2" id="KW-0697">Rotamase</keyword>
<name>A0A939EVH2_9BACT</name>
<dbReference type="InterPro" id="IPR016024">
    <property type="entry name" value="ARM-type_fold"/>
</dbReference>
<dbReference type="Gene3D" id="2.40.100.10">
    <property type="entry name" value="Cyclophilin-like"/>
    <property type="match status" value="1"/>
</dbReference>
<feature type="domain" description="PPIase cyclophilin-type" evidence="5">
    <location>
        <begin position="532"/>
        <end position="649"/>
    </location>
</feature>
<feature type="signal peptide" evidence="4">
    <location>
        <begin position="1"/>
        <end position="30"/>
    </location>
</feature>
<evidence type="ECO:0000313" key="7">
    <source>
        <dbReference type="Proteomes" id="UP000664144"/>
    </source>
</evidence>
<evidence type="ECO:0000256" key="4">
    <source>
        <dbReference type="SAM" id="SignalP"/>
    </source>
</evidence>
<accession>A0A939EVH2</accession>
<proteinExistence type="predicted"/>
<dbReference type="InterPro" id="IPR002130">
    <property type="entry name" value="Cyclophilin-type_PPIase_dom"/>
</dbReference>
<dbReference type="SUPFAM" id="SSF48371">
    <property type="entry name" value="ARM repeat"/>
    <property type="match status" value="2"/>
</dbReference>
<dbReference type="PRINTS" id="PR00153">
    <property type="entry name" value="CSAPPISMRASE"/>
</dbReference>
<keyword evidence="4" id="KW-0732">Signal</keyword>
<dbReference type="InterPro" id="IPR044666">
    <property type="entry name" value="Cyclophilin_A-like"/>
</dbReference>
<dbReference type="Proteomes" id="UP000664144">
    <property type="component" value="Unassembled WGS sequence"/>
</dbReference>
<dbReference type="EMBL" id="JAFLQZ010000003">
    <property type="protein sequence ID" value="MBO0357395.1"/>
    <property type="molecule type" value="Genomic_DNA"/>
</dbReference>
<keyword evidence="7" id="KW-1185">Reference proteome</keyword>
<dbReference type="GO" id="GO:0003755">
    <property type="term" value="F:peptidyl-prolyl cis-trans isomerase activity"/>
    <property type="evidence" value="ECO:0007669"/>
    <property type="project" value="UniProtKB-KW"/>
</dbReference>